<evidence type="ECO:0000259" key="2">
    <source>
        <dbReference type="Pfam" id="PF09331"/>
    </source>
</evidence>
<dbReference type="PANTHER" id="PTHR48449">
    <property type="entry name" value="DUF1985 DOMAIN-CONTAINING PROTEIN"/>
    <property type="match status" value="1"/>
</dbReference>
<evidence type="ECO:0000313" key="3">
    <source>
        <dbReference type="EMBL" id="KAG5373623.1"/>
    </source>
</evidence>
<dbReference type="PANTHER" id="PTHR48449:SF2">
    <property type="entry name" value="UBIQUITIN-LIKE PROTEASE FAMILY PROFILE DOMAIN-CONTAINING PROTEIN"/>
    <property type="match status" value="1"/>
</dbReference>
<feature type="domain" description="DUF1985" evidence="2">
    <location>
        <begin position="1"/>
        <end position="65"/>
    </location>
</feature>
<evidence type="ECO:0000313" key="4">
    <source>
        <dbReference type="EMBL" id="KAG5388801.1"/>
    </source>
</evidence>
<dbReference type="EMBL" id="JADBGQ010000172">
    <property type="protein sequence ID" value="KAG5373623.1"/>
    <property type="molecule type" value="Genomic_DNA"/>
</dbReference>
<comment type="caution">
    <text evidence="3">The sequence shown here is derived from an EMBL/GenBank/DDBJ whole genome shotgun (WGS) entry which is preliminary data.</text>
</comment>
<dbReference type="EMBL" id="JADBGQ010000007">
    <property type="protein sequence ID" value="KAG5388801.1"/>
    <property type="molecule type" value="Genomic_DNA"/>
</dbReference>
<feature type="compositionally biased region" description="Basic and acidic residues" evidence="1">
    <location>
        <begin position="155"/>
        <end position="166"/>
    </location>
</feature>
<feature type="region of interest" description="Disordered" evidence="1">
    <location>
        <begin position="155"/>
        <end position="182"/>
    </location>
</feature>
<reference evidence="3 5" key="1">
    <citation type="submission" date="2021-03" db="EMBL/GenBank/DDBJ databases">
        <authorList>
            <person name="King G.J."/>
            <person name="Bancroft I."/>
            <person name="Baten A."/>
            <person name="Bloomfield J."/>
            <person name="Borpatragohain P."/>
            <person name="He Z."/>
            <person name="Irish N."/>
            <person name="Irwin J."/>
            <person name="Liu K."/>
            <person name="Mauleon R.P."/>
            <person name="Moore J."/>
            <person name="Morris R."/>
            <person name="Ostergaard L."/>
            <person name="Wang B."/>
            <person name="Wells R."/>
        </authorList>
    </citation>
    <scope>NUCLEOTIDE SEQUENCE [LARGE SCALE GENOMIC DNA]</scope>
    <source>
        <strain evidence="3">R-o-18</strain>
        <tissue evidence="3">Leaf</tissue>
    </source>
</reference>
<keyword evidence="5" id="KW-1185">Reference proteome</keyword>
<evidence type="ECO:0000313" key="5">
    <source>
        <dbReference type="Proteomes" id="UP000823674"/>
    </source>
</evidence>
<protein>
    <recommendedName>
        <fullName evidence="2">DUF1985 domain-containing protein</fullName>
    </recommendedName>
</protein>
<name>A0ABQ7KHU6_BRACM</name>
<dbReference type="InterPro" id="IPR015410">
    <property type="entry name" value="DUF1985"/>
</dbReference>
<dbReference type="Pfam" id="PF09331">
    <property type="entry name" value="DUF1985"/>
    <property type="match status" value="1"/>
</dbReference>
<accession>A0ABQ7KHU6</accession>
<gene>
    <name evidence="3" type="primary">A07p011370.1_BraROA</name>
    <name evidence="4" type="synonym">A08g505250.1_BraROA</name>
    <name evidence="4" type="ORF">IGI04_030342</name>
    <name evidence="3" type="ORF">IGI04_043062</name>
</gene>
<organism evidence="3 5">
    <name type="scientific">Brassica rapa subsp. trilocularis</name>
    <dbReference type="NCBI Taxonomy" id="1813537"/>
    <lineage>
        <taxon>Eukaryota</taxon>
        <taxon>Viridiplantae</taxon>
        <taxon>Streptophyta</taxon>
        <taxon>Embryophyta</taxon>
        <taxon>Tracheophyta</taxon>
        <taxon>Spermatophyta</taxon>
        <taxon>Magnoliopsida</taxon>
        <taxon>eudicotyledons</taxon>
        <taxon>Gunneridae</taxon>
        <taxon>Pentapetalae</taxon>
        <taxon>rosids</taxon>
        <taxon>malvids</taxon>
        <taxon>Brassicales</taxon>
        <taxon>Brassicaceae</taxon>
        <taxon>Brassiceae</taxon>
        <taxon>Brassica</taxon>
    </lineage>
</organism>
<dbReference type="Proteomes" id="UP000823674">
    <property type="component" value="Chromosome A08"/>
</dbReference>
<sequence length="282" mass="31966">MLWRKTVTDPDIRIKLACLAIVSSVLLSTNLKMKMLKEHAELLGDIDEFLTYPWDRLAFDMLMTSIKNRDEISLSQNTIALKGFALALQLVIVDAVPALLLSAVLSPKILNAQSMNPFWFGQTRCLIKKVENLVELISQNFEFAKDMFKGGATKKDVEKMREESKNVGKKKQTRQKETQSVGADEDKLASVVLALLEPEVKRIDANVSAGIASMKELASSSLHYKDSVLASVAGMIKEMKSEIQGSKLEFVPYIFKHIWCPKYFTLHFFILNLYYTRFSFLQ</sequence>
<proteinExistence type="predicted"/>
<evidence type="ECO:0000256" key="1">
    <source>
        <dbReference type="SAM" id="MobiDB-lite"/>
    </source>
</evidence>